<evidence type="ECO:0000313" key="10">
    <source>
        <dbReference type="RefSeq" id="XP_011298443.1"/>
    </source>
</evidence>
<evidence type="ECO:0000313" key="6">
    <source>
        <dbReference type="EMBL" id="JAG77561.1"/>
    </source>
</evidence>
<protein>
    <submittedName>
        <fullName evidence="5">Paip2b_0 protein</fullName>
    </submittedName>
    <submittedName>
        <fullName evidence="6">Paip2b_1 protein</fullName>
    </submittedName>
    <submittedName>
        <fullName evidence="4">Paip2b_2 protein</fullName>
    </submittedName>
    <submittedName>
        <fullName evidence="8 9">Polyadenylate-binding protein-interacting protein 2 isoform X1</fullName>
    </submittedName>
</protein>
<keyword evidence="3" id="KW-0810">Translation regulation</keyword>
<dbReference type="RefSeq" id="XP_011298443.1">
    <property type="nucleotide sequence ID" value="XM_011300141.1"/>
</dbReference>
<keyword evidence="2" id="KW-0832">Ubl conjugation</keyword>
<dbReference type="PANTHER" id="PTHR13154:SF6">
    <property type="entry name" value="GEO05078P1"/>
    <property type="match status" value="1"/>
</dbReference>
<accession>A0A9R1SWH2</accession>
<evidence type="ECO:0000256" key="3">
    <source>
        <dbReference type="ARBA" id="ARBA00022845"/>
    </source>
</evidence>
<dbReference type="RefSeq" id="XP_011298435.1">
    <property type="nucleotide sequence ID" value="XM_011300133.1"/>
</dbReference>
<evidence type="ECO:0000256" key="1">
    <source>
        <dbReference type="ARBA" id="ARBA00006858"/>
    </source>
</evidence>
<organism evidence="4">
    <name type="scientific">Fopius arisanus</name>
    <dbReference type="NCBI Taxonomy" id="64838"/>
    <lineage>
        <taxon>Eukaryota</taxon>
        <taxon>Metazoa</taxon>
        <taxon>Ecdysozoa</taxon>
        <taxon>Arthropoda</taxon>
        <taxon>Hexapoda</taxon>
        <taxon>Insecta</taxon>
        <taxon>Pterygota</taxon>
        <taxon>Neoptera</taxon>
        <taxon>Endopterygota</taxon>
        <taxon>Hymenoptera</taxon>
        <taxon>Apocrita</taxon>
        <taxon>Ichneumonoidea</taxon>
        <taxon>Braconidae</taxon>
        <taxon>Opiinae</taxon>
        <taxon>Fopius</taxon>
    </lineage>
</organism>
<dbReference type="RefSeq" id="XP_011298426.1">
    <property type="nucleotide sequence ID" value="XM_011300124.1"/>
</dbReference>
<proteinExistence type="inferred from homology"/>
<evidence type="ECO:0000313" key="5">
    <source>
        <dbReference type="EMBL" id="JAG77559.1"/>
    </source>
</evidence>
<dbReference type="EMBL" id="GBYB01007791">
    <property type="protein sequence ID" value="JAG77558.1"/>
    <property type="molecule type" value="Transcribed_RNA"/>
</dbReference>
<evidence type="ECO:0000256" key="2">
    <source>
        <dbReference type="ARBA" id="ARBA00022843"/>
    </source>
</evidence>
<evidence type="ECO:0000313" key="4">
    <source>
        <dbReference type="EMBL" id="JAG77558.1"/>
    </source>
</evidence>
<evidence type="ECO:0000313" key="7">
    <source>
        <dbReference type="Proteomes" id="UP000694866"/>
    </source>
</evidence>
<sequence length="149" mass="16498">MKMKIPTGGSGNGYYGHESGVISYLDNVESEPDIPGGENGDFSEYMWMENEEEFDKQVMEQLEEEELMEECLEAMLEEERQHQRNQTSVAWCNAVSGENSGNELCQQLGSLRVHGELAKSSTLNPNAAEFVPSFKSSVSTTSEIASESS</sequence>
<dbReference type="InterPro" id="IPR009818">
    <property type="entry name" value="PAM2_motif"/>
</dbReference>
<dbReference type="EMBL" id="GBYB01007794">
    <property type="protein sequence ID" value="JAG77561.1"/>
    <property type="molecule type" value="Transcribed_RNA"/>
</dbReference>
<accession>A0A0C9RLI4</accession>
<dbReference type="KEGG" id="fas:105263732"/>
<dbReference type="GeneID" id="105263732"/>
<keyword evidence="7" id="KW-1185">Reference proteome</keyword>
<dbReference type="Proteomes" id="UP000694866">
    <property type="component" value="Unplaced"/>
</dbReference>
<reference evidence="8 9" key="2">
    <citation type="submission" date="2025-04" db="UniProtKB">
        <authorList>
            <consortium name="RefSeq"/>
        </authorList>
    </citation>
    <scope>IDENTIFICATION</scope>
    <source>
        <strain evidence="8 9">USDA-PBARC FA_bdor</strain>
        <tissue evidence="8 9">Whole organism</tissue>
    </source>
</reference>
<accession>A0A9R1TW96</accession>
<dbReference type="EMBL" id="GBYB01007792">
    <property type="protein sequence ID" value="JAG77559.1"/>
    <property type="molecule type" value="Transcribed_RNA"/>
</dbReference>
<gene>
    <name evidence="4" type="primary">Paip2b_2</name>
    <name evidence="8 9 10" type="synonym">Paip2</name>
    <name evidence="5" type="synonym">Paip2b_0</name>
    <name evidence="6" type="synonym">Paip2b_1</name>
    <name evidence="4" type="ORF">g.18457</name>
    <name evidence="5" type="ORF">g.18459</name>
    <name evidence="6" type="ORF">g.18461</name>
</gene>
<evidence type="ECO:0000313" key="9">
    <source>
        <dbReference type="RefSeq" id="XP_011298435.1"/>
    </source>
</evidence>
<dbReference type="AlphaFoldDB" id="A0A0C9RLI4"/>
<dbReference type="GO" id="GO:0000900">
    <property type="term" value="F:mRNA regulatory element binding translation repressor activity"/>
    <property type="evidence" value="ECO:0007669"/>
    <property type="project" value="InterPro"/>
</dbReference>
<dbReference type="OrthoDB" id="5985142at2759"/>
<dbReference type="GO" id="GO:0045947">
    <property type="term" value="P:negative regulation of translational initiation"/>
    <property type="evidence" value="ECO:0007669"/>
    <property type="project" value="InterPro"/>
</dbReference>
<reference evidence="4" key="1">
    <citation type="submission" date="2015-01" db="EMBL/GenBank/DDBJ databases">
        <title>Transcriptome Assembly of Fopius arisanus.</title>
        <authorList>
            <person name="Geib S."/>
        </authorList>
    </citation>
    <scope>NUCLEOTIDE SEQUENCE</scope>
</reference>
<evidence type="ECO:0000313" key="8">
    <source>
        <dbReference type="RefSeq" id="XP_011298426.1"/>
    </source>
</evidence>
<dbReference type="GO" id="GO:0005737">
    <property type="term" value="C:cytoplasm"/>
    <property type="evidence" value="ECO:0007669"/>
    <property type="project" value="TreeGrafter"/>
</dbReference>
<name>A0A0C9RLI4_9HYME</name>
<dbReference type="PANTHER" id="PTHR13154">
    <property type="entry name" value="POLYADENYLATE-BINDING PROTEIN-INTERACTING PROTEIN 2"/>
    <property type="match status" value="1"/>
</dbReference>
<comment type="similarity">
    <text evidence="1">Belongs to the PAIP2 family.</text>
</comment>
<dbReference type="CTD" id="51247"/>
<dbReference type="InterPro" id="IPR040396">
    <property type="entry name" value="PAIP2-like"/>
</dbReference>
<accession>A0A9R1SWM8</accession>
<dbReference type="Pfam" id="PF07145">
    <property type="entry name" value="PAM2"/>
    <property type="match status" value="1"/>
</dbReference>